<comment type="caution">
    <text evidence="1">The sequence shown here is derived from an EMBL/GenBank/DDBJ whole genome shotgun (WGS) entry which is preliminary data.</text>
</comment>
<reference evidence="1 2" key="1">
    <citation type="submission" date="2020-02" db="EMBL/GenBank/DDBJ databases">
        <authorList>
            <person name="Ma Q."/>
            <person name="Huang Y."/>
            <person name="Song X."/>
            <person name="Pei D."/>
        </authorList>
    </citation>
    <scope>NUCLEOTIDE SEQUENCE [LARGE SCALE GENOMIC DNA]</scope>
    <source>
        <strain evidence="1">Sxm20200214</strain>
        <tissue evidence="1">Leaf</tissue>
    </source>
</reference>
<dbReference type="AlphaFoldDB" id="A0A8X7VM02"/>
<proteinExistence type="predicted"/>
<evidence type="ECO:0000313" key="2">
    <source>
        <dbReference type="Proteomes" id="UP000886595"/>
    </source>
</evidence>
<dbReference type="EMBL" id="JAAMPC010000004">
    <property type="protein sequence ID" value="KAG2313775.1"/>
    <property type="molecule type" value="Genomic_DNA"/>
</dbReference>
<evidence type="ECO:0000313" key="1">
    <source>
        <dbReference type="EMBL" id="KAG2313775.1"/>
    </source>
</evidence>
<protein>
    <submittedName>
        <fullName evidence="1">Uncharacterized protein</fullName>
    </submittedName>
</protein>
<accession>A0A8X7VM02</accession>
<keyword evidence="2" id="KW-1185">Reference proteome</keyword>
<name>A0A8X7VM02_BRACI</name>
<organism evidence="1 2">
    <name type="scientific">Brassica carinata</name>
    <name type="common">Ethiopian mustard</name>
    <name type="synonym">Abyssinian cabbage</name>
    <dbReference type="NCBI Taxonomy" id="52824"/>
    <lineage>
        <taxon>Eukaryota</taxon>
        <taxon>Viridiplantae</taxon>
        <taxon>Streptophyta</taxon>
        <taxon>Embryophyta</taxon>
        <taxon>Tracheophyta</taxon>
        <taxon>Spermatophyta</taxon>
        <taxon>Magnoliopsida</taxon>
        <taxon>eudicotyledons</taxon>
        <taxon>Gunneridae</taxon>
        <taxon>Pentapetalae</taxon>
        <taxon>rosids</taxon>
        <taxon>malvids</taxon>
        <taxon>Brassicales</taxon>
        <taxon>Brassicaceae</taxon>
        <taxon>Brassiceae</taxon>
        <taxon>Brassica</taxon>
    </lineage>
</organism>
<gene>
    <name evidence="1" type="ORF">Bca52824_016897</name>
</gene>
<sequence>MEIRRSDNGAEVPSNPSLKMFLMMRFNEFIYARIRRSENGAEVPVELLLLCIPPQVLHLPVLIQSKGCFANMQP</sequence>
<dbReference type="Proteomes" id="UP000886595">
    <property type="component" value="Unassembled WGS sequence"/>
</dbReference>